<dbReference type="GO" id="GO:0046872">
    <property type="term" value="F:metal ion binding"/>
    <property type="evidence" value="ECO:0007669"/>
    <property type="project" value="InterPro"/>
</dbReference>
<proteinExistence type="predicted"/>
<dbReference type="EMBL" id="UGQU01000001">
    <property type="protein sequence ID" value="STZ56499.1"/>
    <property type="molecule type" value="Genomic_DNA"/>
</dbReference>
<dbReference type="RefSeq" id="WP_115006267.1">
    <property type="nucleotide sequence ID" value="NZ_UGQU01000001.1"/>
</dbReference>
<name>A0A378T6T9_MORLA</name>
<accession>A0A378T6T9</accession>
<reference evidence="1 2" key="1">
    <citation type="submission" date="2018-06" db="EMBL/GenBank/DDBJ databases">
        <authorList>
            <consortium name="Pathogen Informatics"/>
            <person name="Doyle S."/>
        </authorList>
    </citation>
    <scope>NUCLEOTIDE SEQUENCE [LARGE SCALE GENOMIC DNA]</scope>
    <source>
        <strain evidence="1 2">NCTC10359</strain>
    </source>
</reference>
<evidence type="ECO:0000313" key="2">
    <source>
        <dbReference type="Proteomes" id="UP000254437"/>
    </source>
</evidence>
<gene>
    <name evidence="1" type="ORF">NCTC10359_01113</name>
</gene>
<dbReference type="Gene3D" id="3.30.830.10">
    <property type="entry name" value="Metalloenzyme, LuxS/M16 peptidase-like"/>
    <property type="match status" value="1"/>
</dbReference>
<dbReference type="SUPFAM" id="SSF63411">
    <property type="entry name" value="LuxS/MPP-like metallohydrolase"/>
    <property type="match status" value="1"/>
</dbReference>
<dbReference type="InterPro" id="IPR011249">
    <property type="entry name" value="Metalloenz_LuxS/M16"/>
</dbReference>
<dbReference type="AlphaFoldDB" id="A0A378T6T9"/>
<organism evidence="1 2">
    <name type="scientific">Moraxella lacunata</name>
    <dbReference type="NCBI Taxonomy" id="477"/>
    <lineage>
        <taxon>Bacteria</taxon>
        <taxon>Pseudomonadati</taxon>
        <taxon>Pseudomonadota</taxon>
        <taxon>Gammaproteobacteria</taxon>
        <taxon>Moraxellales</taxon>
        <taxon>Moraxellaceae</taxon>
        <taxon>Moraxella</taxon>
    </lineage>
</organism>
<dbReference type="Proteomes" id="UP000254437">
    <property type="component" value="Unassembled WGS sequence"/>
</dbReference>
<sequence>MVRQAHHERLSRKVYSINNTNFDSTLNPNTHLIESHLKFTTSPDKADEMIAHAKQVLANLPNLITTDDINKAKSTFTNQEKSRQNDPYTWLNRLALSDKQGNNLAYLDQVKHLDTHITLANLQRMASKLYNPDSVQVWVDVPKE</sequence>
<protein>
    <recommendedName>
        <fullName evidence="3">Peptidase M16 inactive domain</fullName>
    </recommendedName>
</protein>
<evidence type="ECO:0008006" key="3">
    <source>
        <dbReference type="Google" id="ProtNLM"/>
    </source>
</evidence>
<evidence type="ECO:0000313" key="1">
    <source>
        <dbReference type="EMBL" id="STZ56499.1"/>
    </source>
</evidence>